<accession>A0A1E2VF74</accession>
<name>A0A1E2VF74_9GAMM</name>
<evidence type="ECO:0000256" key="5">
    <source>
        <dbReference type="ARBA" id="ARBA00022475"/>
    </source>
</evidence>
<feature type="domain" description="ABC transmembrane type-1" evidence="12">
    <location>
        <begin position="50"/>
        <end position="256"/>
    </location>
</feature>
<evidence type="ECO:0000313" key="14">
    <source>
        <dbReference type="Proteomes" id="UP000094291"/>
    </source>
</evidence>
<dbReference type="PANTHER" id="PTHR30183">
    <property type="entry name" value="MOLYBDENUM TRANSPORT SYSTEM PERMEASE PROTEIN MODB"/>
    <property type="match status" value="1"/>
</dbReference>
<keyword evidence="4 11" id="KW-0813">Transport</keyword>
<dbReference type="CDD" id="cd06261">
    <property type="entry name" value="TM_PBP2"/>
    <property type="match status" value="1"/>
</dbReference>
<reference evidence="13 14" key="1">
    <citation type="submission" date="2016-08" db="EMBL/GenBank/DDBJ databases">
        <authorList>
            <person name="Seilhamer J.J."/>
        </authorList>
    </citation>
    <scope>NUCLEOTIDE SEQUENCE [LARGE SCALE GENOMIC DNA]</scope>
    <source>
        <strain evidence="13 14">PH27A</strain>
    </source>
</reference>
<evidence type="ECO:0000256" key="11">
    <source>
        <dbReference type="RuleBase" id="RU363032"/>
    </source>
</evidence>
<dbReference type="Pfam" id="PF00528">
    <property type="entry name" value="BPD_transp_1"/>
    <property type="match status" value="1"/>
</dbReference>
<dbReference type="SUPFAM" id="SSF161098">
    <property type="entry name" value="MetI-like"/>
    <property type="match status" value="2"/>
</dbReference>
<keyword evidence="7 11" id="KW-0812">Transmembrane</keyword>
<sequence>MTPWQVVLCLLVPIVLLPGLACAAFLGLFLQADDMAEVALWHDAYLWRVWRFTLGQAALSTGLSVLLAIPMACALLRRPQFPGRTLLLRSMEVTLVLPALVAVLGLISVYGRQGVVAQLGNMMGFSWSWRPYGLDGIVFAHLFFNVPLVARLLLQALERQPREHWLLVSQLGLQRSAIWRTIEWPVIRQYLPGLGALVFTLCFTSFAIVLTLGGGPGATTLEVAIYQALRFDDAPGQAAFLALLQLASCAVIWLWSHRHVQSLSVSGAFYGDRPCRPDQGGFAWLSDGFSILLLIGLIWPPLVLVIGQGLSGVPALWSQSLIWAALGRSLMIALGAALVAVVLAVSLQAGIRQLRLYGHERLGQWLAVSGRMTLMVPAMVLGTGLFVLLKPWVLMVNQSLFWVALLNGLMAVPFVLQSLPAMHSRGEQGPIRLLLSLGLTGWARWRWWLWPQWRGPIGLSLGYAMALSLGDFGVIALLGMPSEPTLTQLLHQQLGHYRTEGAAATAVTLLLVQAMGFMFWRHCLRPARSKRF</sequence>
<feature type="transmembrane region" description="Helical" evidence="11">
    <location>
        <begin position="234"/>
        <end position="255"/>
    </location>
</feature>
<evidence type="ECO:0000256" key="1">
    <source>
        <dbReference type="ARBA" id="ARBA00004429"/>
    </source>
</evidence>
<comment type="similarity">
    <text evidence="11">Belongs to the binding-protein-dependent transport system permease family.</text>
</comment>
<proteinExistence type="inferred from homology"/>
<feature type="transmembrane region" description="Helical" evidence="11">
    <location>
        <begin position="57"/>
        <end position="76"/>
    </location>
</feature>
<feature type="transmembrane region" description="Helical" evidence="11">
    <location>
        <begin position="461"/>
        <end position="480"/>
    </location>
</feature>
<feature type="transmembrane region" description="Helical" evidence="11">
    <location>
        <begin position="131"/>
        <end position="154"/>
    </location>
</feature>
<feature type="transmembrane region" description="Helical" evidence="11">
    <location>
        <begin position="330"/>
        <end position="351"/>
    </location>
</feature>
<evidence type="ECO:0000256" key="10">
    <source>
        <dbReference type="ARBA" id="ARBA00023136"/>
    </source>
</evidence>
<dbReference type="InterPro" id="IPR005947">
    <property type="entry name" value="ThiP_ABC_transpt"/>
</dbReference>
<protein>
    <recommendedName>
        <fullName evidence="3">Thiamine transport system permease protein ThiP</fullName>
    </recommendedName>
</protein>
<dbReference type="InterPro" id="IPR035906">
    <property type="entry name" value="MetI-like_sf"/>
</dbReference>
<dbReference type="GO" id="GO:0015888">
    <property type="term" value="P:thiamine transport"/>
    <property type="evidence" value="ECO:0007669"/>
    <property type="project" value="InterPro"/>
</dbReference>
<feature type="transmembrane region" description="Helical" evidence="11">
    <location>
        <begin position="88"/>
        <end position="111"/>
    </location>
</feature>
<evidence type="ECO:0000259" key="12">
    <source>
        <dbReference type="PROSITE" id="PS50928"/>
    </source>
</evidence>
<feature type="domain" description="ABC transmembrane type-1" evidence="12">
    <location>
        <begin position="326"/>
        <end position="519"/>
    </location>
</feature>
<dbReference type="Proteomes" id="UP000094291">
    <property type="component" value="Unassembled WGS sequence"/>
</dbReference>
<gene>
    <name evidence="13" type="ORF">BFW38_08840</name>
</gene>
<feature type="transmembrane region" description="Helical" evidence="11">
    <location>
        <begin position="501"/>
        <end position="520"/>
    </location>
</feature>
<evidence type="ECO:0000256" key="8">
    <source>
        <dbReference type="ARBA" id="ARBA00022737"/>
    </source>
</evidence>
<evidence type="ECO:0000256" key="4">
    <source>
        <dbReference type="ARBA" id="ARBA00022448"/>
    </source>
</evidence>
<comment type="caution">
    <text evidence="13">The sequence shown here is derived from an EMBL/GenBank/DDBJ whole genome shotgun (WGS) entry which is preliminary data.</text>
</comment>
<evidence type="ECO:0000256" key="9">
    <source>
        <dbReference type="ARBA" id="ARBA00022989"/>
    </source>
</evidence>
<keyword evidence="9 11" id="KW-1133">Transmembrane helix</keyword>
<evidence type="ECO:0000256" key="3">
    <source>
        <dbReference type="ARBA" id="ARBA00016947"/>
    </source>
</evidence>
<evidence type="ECO:0000256" key="6">
    <source>
        <dbReference type="ARBA" id="ARBA00022519"/>
    </source>
</evidence>
<evidence type="ECO:0000313" key="13">
    <source>
        <dbReference type="EMBL" id="ODC05315.1"/>
    </source>
</evidence>
<dbReference type="STRING" id="197479.BFW38_08840"/>
<comment type="subunit">
    <text evidence="2">The complex is composed of two ATP-binding proteins (ThiQ), two transmembrane proteins (ThiP) and a solute-binding protein (ThiB).</text>
</comment>
<keyword evidence="5" id="KW-1003">Cell membrane</keyword>
<evidence type="ECO:0000256" key="7">
    <source>
        <dbReference type="ARBA" id="ARBA00022692"/>
    </source>
</evidence>
<keyword evidence="14" id="KW-1185">Reference proteome</keyword>
<dbReference type="GO" id="GO:0022857">
    <property type="term" value="F:transmembrane transporter activity"/>
    <property type="evidence" value="ECO:0007669"/>
    <property type="project" value="InterPro"/>
</dbReference>
<comment type="subcellular location">
    <subcellularLocation>
        <location evidence="1">Cell inner membrane</location>
        <topology evidence="1">Multi-pass membrane protein</topology>
    </subcellularLocation>
    <subcellularLocation>
        <location evidence="11">Cell membrane</location>
        <topology evidence="11">Multi-pass membrane protein</topology>
    </subcellularLocation>
</comment>
<organism evidence="13 14">
    <name type="scientific">Terasakiispira papahanaumokuakeensis</name>
    <dbReference type="NCBI Taxonomy" id="197479"/>
    <lineage>
        <taxon>Bacteria</taxon>
        <taxon>Pseudomonadati</taxon>
        <taxon>Pseudomonadota</taxon>
        <taxon>Gammaproteobacteria</taxon>
        <taxon>Oceanospirillales</taxon>
        <taxon>Terasakiispira</taxon>
    </lineage>
</organism>
<dbReference type="PROSITE" id="PS50928">
    <property type="entry name" value="ABC_TM1"/>
    <property type="match status" value="2"/>
</dbReference>
<keyword evidence="6" id="KW-0997">Cell inner membrane</keyword>
<feature type="transmembrane region" description="Helical" evidence="11">
    <location>
        <begin position="372"/>
        <end position="393"/>
    </location>
</feature>
<keyword evidence="8" id="KW-0677">Repeat</keyword>
<dbReference type="Gene3D" id="1.10.3720.10">
    <property type="entry name" value="MetI-like"/>
    <property type="match status" value="2"/>
</dbReference>
<feature type="transmembrane region" description="Helical" evidence="11">
    <location>
        <begin position="190"/>
        <end position="214"/>
    </location>
</feature>
<feature type="transmembrane region" description="Helical" evidence="11">
    <location>
        <begin position="399"/>
        <end position="419"/>
    </location>
</feature>
<evidence type="ECO:0000256" key="2">
    <source>
        <dbReference type="ARBA" id="ARBA00011650"/>
    </source>
</evidence>
<feature type="transmembrane region" description="Helical" evidence="11">
    <location>
        <begin position="289"/>
        <end position="310"/>
    </location>
</feature>
<dbReference type="EMBL" id="MDTQ01000001">
    <property type="protein sequence ID" value="ODC05315.1"/>
    <property type="molecule type" value="Genomic_DNA"/>
</dbReference>
<dbReference type="AlphaFoldDB" id="A0A1E2VF74"/>
<dbReference type="GO" id="GO:0005886">
    <property type="term" value="C:plasma membrane"/>
    <property type="evidence" value="ECO:0007669"/>
    <property type="project" value="UniProtKB-SubCell"/>
</dbReference>
<dbReference type="NCBIfam" id="TIGR01253">
    <property type="entry name" value="thiP"/>
    <property type="match status" value="1"/>
</dbReference>
<dbReference type="PANTHER" id="PTHR30183:SF9">
    <property type="entry name" value="THIAMINE TRANSPORT SYSTEM PERMEASE PROTEIN THIP"/>
    <property type="match status" value="1"/>
</dbReference>
<keyword evidence="10 11" id="KW-0472">Membrane</keyword>
<dbReference type="InterPro" id="IPR000515">
    <property type="entry name" value="MetI-like"/>
</dbReference>